<accession>A0A7J8D7I5</accession>
<gene>
    <name evidence="1" type="ORF">HJG63_008897</name>
</gene>
<comment type="caution">
    <text evidence="1">The sequence shown here is derived from an EMBL/GenBank/DDBJ whole genome shotgun (WGS) entry which is preliminary data.</text>
</comment>
<evidence type="ECO:0000313" key="1">
    <source>
        <dbReference type="EMBL" id="KAF6418899.1"/>
    </source>
</evidence>
<reference evidence="1 2" key="1">
    <citation type="journal article" date="2020" name="Nature">
        <title>Six reference-quality genomes reveal evolution of bat adaptations.</title>
        <authorList>
            <person name="Jebb D."/>
            <person name="Huang Z."/>
            <person name="Pippel M."/>
            <person name="Hughes G.M."/>
            <person name="Lavrichenko K."/>
            <person name="Devanna P."/>
            <person name="Winkler S."/>
            <person name="Jermiin L.S."/>
            <person name="Skirmuntt E.C."/>
            <person name="Katzourakis A."/>
            <person name="Burkitt-Gray L."/>
            <person name="Ray D.A."/>
            <person name="Sullivan K.A.M."/>
            <person name="Roscito J.G."/>
            <person name="Kirilenko B.M."/>
            <person name="Davalos L.M."/>
            <person name="Corthals A.P."/>
            <person name="Power M.L."/>
            <person name="Jones G."/>
            <person name="Ransome R.D."/>
            <person name="Dechmann D.K.N."/>
            <person name="Locatelli A.G."/>
            <person name="Puechmaille S.J."/>
            <person name="Fedrigo O."/>
            <person name="Jarvis E.D."/>
            <person name="Hiller M."/>
            <person name="Vernes S.C."/>
            <person name="Myers E.W."/>
            <person name="Teeling E.C."/>
        </authorList>
    </citation>
    <scope>NUCLEOTIDE SEQUENCE [LARGE SCALE GENOMIC DNA]</scope>
    <source>
        <strain evidence="1">MRouAeg1</strain>
        <tissue evidence="1">Muscle</tissue>
    </source>
</reference>
<dbReference type="Proteomes" id="UP000593571">
    <property type="component" value="Unassembled WGS sequence"/>
</dbReference>
<name>A0A7J8D7I5_ROUAE</name>
<proteinExistence type="predicted"/>
<keyword evidence="2" id="KW-1185">Reference proteome</keyword>
<evidence type="ECO:0000313" key="2">
    <source>
        <dbReference type="Proteomes" id="UP000593571"/>
    </source>
</evidence>
<dbReference type="EMBL" id="JACASE010000013">
    <property type="protein sequence ID" value="KAF6418899.1"/>
    <property type="molecule type" value="Genomic_DNA"/>
</dbReference>
<protein>
    <submittedName>
        <fullName evidence="1">Uncharacterized protein</fullName>
    </submittedName>
</protein>
<organism evidence="1 2">
    <name type="scientific">Rousettus aegyptiacus</name>
    <name type="common">Egyptian fruit bat</name>
    <name type="synonym">Pteropus aegyptiacus</name>
    <dbReference type="NCBI Taxonomy" id="9407"/>
    <lineage>
        <taxon>Eukaryota</taxon>
        <taxon>Metazoa</taxon>
        <taxon>Chordata</taxon>
        <taxon>Craniata</taxon>
        <taxon>Vertebrata</taxon>
        <taxon>Euteleostomi</taxon>
        <taxon>Mammalia</taxon>
        <taxon>Eutheria</taxon>
        <taxon>Laurasiatheria</taxon>
        <taxon>Chiroptera</taxon>
        <taxon>Yinpterochiroptera</taxon>
        <taxon>Pteropodoidea</taxon>
        <taxon>Pteropodidae</taxon>
        <taxon>Rousettinae</taxon>
        <taxon>Rousettus</taxon>
    </lineage>
</organism>
<sequence>MKSPPGGPGVAAASWRFPDLGVAMSLYLFLGQEGRSWEKEGRPKAAILLLGGSAFSRGVLVWRPLRPVAGVSWSGAGEVAGHGPNPRRWVSRLPWRVSVVVPSLILTADLWRTHFRGLSGAFTERAPAPYDAAGLEWRGDHSAAPPGDLVA</sequence>
<dbReference type="AlphaFoldDB" id="A0A7J8D7I5"/>